<dbReference type="CDD" id="cd06464">
    <property type="entry name" value="ACD_sHsps-like"/>
    <property type="match status" value="1"/>
</dbReference>
<dbReference type="InterPro" id="IPR031107">
    <property type="entry name" value="Small_HSP"/>
</dbReference>
<dbReference type="Proteomes" id="UP000298138">
    <property type="component" value="Unassembled WGS sequence"/>
</dbReference>
<evidence type="ECO:0000313" key="5">
    <source>
        <dbReference type="EMBL" id="TGZ78183.1"/>
    </source>
</evidence>
<dbReference type="STRING" id="341454.A0A4S2MME9"/>
<proteinExistence type="inferred from homology"/>
<dbReference type="FunCoup" id="A0A4S2MME9">
    <property type="interactions" value="1004"/>
</dbReference>
<accession>A0A4S2MME9</accession>
<organism evidence="5 6">
    <name type="scientific">Ascodesmis nigricans</name>
    <dbReference type="NCBI Taxonomy" id="341454"/>
    <lineage>
        <taxon>Eukaryota</taxon>
        <taxon>Fungi</taxon>
        <taxon>Dikarya</taxon>
        <taxon>Ascomycota</taxon>
        <taxon>Pezizomycotina</taxon>
        <taxon>Pezizomycetes</taxon>
        <taxon>Pezizales</taxon>
        <taxon>Ascodesmidaceae</taxon>
        <taxon>Ascodesmis</taxon>
    </lineage>
</organism>
<dbReference type="InterPro" id="IPR002068">
    <property type="entry name" value="A-crystallin/Hsp20_dom"/>
</dbReference>
<evidence type="ECO:0000259" key="4">
    <source>
        <dbReference type="PROSITE" id="PS01031"/>
    </source>
</evidence>
<feature type="domain" description="SHSP" evidence="4">
    <location>
        <begin position="1"/>
        <end position="112"/>
    </location>
</feature>
<evidence type="ECO:0000313" key="6">
    <source>
        <dbReference type="Proteomes" id="UP000298138"/>
    </source>
</evidence>
<keyword evidence="6" id="KW-1185">Reference proteome</keyword>
<keyword evidence="1" id="KW-0346">Stress response</keyword>
<protein>
    <submittedName>
        <fullName evidence="5">HSP20-like chaperone</fullName>
    </submittedName>
</protein>
<dbReference type="PANTHER" id="PTHR11527">
    <property type="entry name" value="HEAT-SHOCK PROTEIN 20 FAMILY MEMBER"/>
    <property type="match status" value="1"/>
</dbReference>
<sequence>MFFLYGELPGLGENTPENLAVEYTDSKTLLVYGEIEREKVGGVEEEEIAMMEKTRPRRWVSERSVGRFQRYFAFPVQVELEKATAGVENGVLRVVVPKIEKPVERTMEINGKSTLKEPESKGPE</sequence>
<dbReference type="PROSITE" id="PS01031">
    <property type="entry name" value="SHSP"/>
    <property type="match status" value="1"/>
</dbReference>
<dbReference type="Pfam" id="PF00011">
    <property type="entry name" value="HSP20"/>
    <property type="match status" value="1"/>
</dbReference>
<evidence type="ECO:0000256" key="3">
    <source>
        <dbReference type="RuleBase" id="RU003616"/>
    </source>
</evidence>
<dbReference type="InParanoid" id="A0A4S2MME9"/>
<dbReference type="SUPFAM" id="SSF49764">
    <property type="entry name" value="HSP20-like chaperones"/>
    <property type="match status" value="1"/>
</dbReference>
<evidence type="ECO:0000256" key="2">
    <source>
        <dbReference type="PROSITE-ProRule" id="PRU00285"/>
    </source>
</evidence>
<name>A0A4S2MME9_9PEZI</name>
<comment type="similarity">
    <text evidence="2 3">Belongs to the small heat shock protein (HSP20) family.</text>
</comment>
<dbReference type="InterPro" id="IPR008978">
    <property type="entry name" value="HSP20-like_chaperone"/>
</dbReference>
<dbReference type="AlphaFoldDB" id="A0A4S2MME9"/>
<gene>
    <name evidence="5" type="ORF">EX30DRAFT_310237</name>
</gene>
<evidence type="ECO:0000256" key="1">
    <source>
        <dbReference type="ARBA" id="ARBA00023016"/>
    </source>
</evidence>
<dbReference type="Gene3D" id="2.60.40.790">
    <property type="match status" value="1"/>
</dbReference>
<dbReference type="OrthoDB" id="1431247at2759"/>
<dbReference type="EMBL" id="ML220144">
    <property type="protein sequence ID" value="TGZ78183.1"/>
    <property type="molecule type" value="Genomic_DNA"/>
</dbReference>
<reference evidence="5 6" key="1">
    <citation type="submission" date="2019-04" db="EMBL/GenBank/DDBJ databases">
        <title>Comparative genomics and transcriptomics to analyze fruiting body development in filamentous ascomycetes.</title>
        <authorList>
            <consortium name="DOE Joint Genome Institute"/>
            <person name="Lutkenhaus R."/>
            <person name="Traeger S."/>
            <person name="Breuer J."/>
            <person name="Kuo A."/>
            <person name="Lipzen A."/>
            <person name="Pangilinan J."/>
            <person name="Dilworth D."/>
            <person name="Sandor L."/>
            <person name="Poggeler S."/>
            <person name="Barry K."/>
            <person name="Grigoriev I.V."/>
            <person name="Nowrousian M."/>
        </authorList>
    </citation>
    <scope>NUCLEOTIDE SEQUENCE [LARGE SCALE GENOMIC DNA]</scope>
    <source>
        <strain evidence="5 6">CBS 389.68</strain>
    </source>
</reference>